<dbReference type="InterPro" id="IPR056527">
    <property type="entry name" value="WD40_RFWD3"/>
</dbReference>
<dbReference type="InterPro" id="IPR036322">
    <property type="entry name" value="WD40_repeat_dom_sf"/>
</dbReference>
<name>A0A1W4XAH0_AGRPL</name>
<dbReference type="AlphaFoldDB" id="A0A1W4XAH0"/>
<dbReference type="OrthoDB" id="5600418at2759"/>
<protein>
    <recommendedName>
        <fullName evidence="4">RING-type E3 ubiquitin transferase</fullName>
        <ecNumber evidence="4">2.3.2.27</ecNumber>
    </recommendedName>
</protein>
<dbReference type="GO" id="GO:0061630">
    <property type="term" value="F:ubiquitin protein ligase activity"/>
    <property type="evidence" value="ECO:0007669"/>
    <property type="project" value="UniProtKB-EC"/>
</dbReference>
<dbReference type="GO" id="GO:0016567">
    <property type="term" value="P:protein ubiquitination"/>
    <property type="evidence" value="ECO:0007669"/>
    <property type="project" value="InterPro"/>
</dbReference>
<keyword evidence="10 16" id="KW-0863">Zinc-finger</keyword>
<dbReference type="InterPro" id="IPR037381">
    <property type="entry name" value="RFWD3"/>
</dbReference>
<dbReference type="SUPFAM" id="SSF50978">
    <property type="entry name" value="WD40 repeat-like"/>
    <property type="match status" value="1"/>
</dbReference>
<proteinExistence type="predicted"/>
<dbReference type="InterPro" id="IPR013083">
    <property type="entry name" value="Znf_RING/FYVE/PHD"/>
</dbReference>
<keyword evidence="17" id="KW-0175">Coiled coil</keyword>
<dbReference type="GO" id="GO:0005737">
    <property type="term" value="C:cytoplasm"/>
    <property type="evidence" value="ECO:0007669"/>
    <property type="project" value="UniProtKB-SubCell"/>
</dbReference>
<evidence type="ECO:0000256" key="2">
    <source>
        <dbReference type="ARBA" id="ARBA00004496"/>
    </source>
</evidence>
<evidence type="ECO:0000256" key="3">
    <source>
        <dbReference type="ARBA" id="ARBA00004906"/>
    </source>
</evidence>
<dbReference type="RefSeq" id="XP_018333029.1">
    <property type="nucleotide sequence ID" value="XM_018477527.2"/>
</dbReference>
<dbReference type="Gene3D" id="2.130.10.10">
    <property type="entry name" value="YVTN repeat-like/Quinoprotein amine dehydrogenase"/>
    <property type="match status" value="1"/>
</dbReference>
<keyword evidence="14" id="KW-0539">Nucleus</keyword>
<dbReference type="Pfam" id="PF23419">
    <property type="entry name" value="WD40_RFWD3"/>
    <property type="match status" value="1"/>
</dbReference>
<comment type="pathway">
    <text evidence="3">Protein modification; protein ubiquitination.</text>
</comment>
<dbReference type="PROSITE" id="PS50089">
    <property type="entry name" value="ZF_RING_2"/>
    <property type="match status" value="1"/>
</dbReference>
<dbReference type="CDD" id="cd16450">
    <property type="entry name" value="mRING-C3HGC3_RFWD3"/>
    <property type="match status" value="1"/>
</dbReference>
<evidence type="ECO:0000256" key="6">
    <source>
        <dbReference type="ARBA" id="ARBA00022574"/>
    </source>
</evidence>
<evidence type="ECO:0000256" key="7">
    <source>
        <dbReference type="ARBA" id="ARBA00022679"/>
    </source>
</evidence>
<dbReference type="RefSeq" id="XP_018333030.1">
    <property type="nucleotide sequence ID" value="XM_018477528.2"/>
</dbReference>
<dbReference type="SMART" id="SM00184">
    <property type="entry name" value="RING"/>
    <property type="match status" value="1"/>
</dbReference>
<comment type="subcellular location">
    <subcellularLocation>
        <location evidence="2">Cytoplasm</location>
    </subcellularLocation>
    <subcellularLocation>
        <location evidence="15">Nucleus</location>
        <location evidence="15">Nuclear body</location>
    </subcellularLocation>
</comment>
<keyword evidence="12" id="KW-0862">Zinc</keyword>
<keyword evidence="13" id="KW-0234">DNA repair</keyword>
<evidence type="ECO:0000313" key="19">
    <source>
        <dbReference type="Proteomes" id="UP000192223"/>
    </source>
</evidence>
<dbReference type="InterPro" id="IPR001841">
    <property type="entry name" value="Znf_RING"/>
</dbReference>
<evidence type="ECO:0000256" key="16">
    <source>
        <dbReference type="PROSITE-ProRule" id="PRU00175"/>
    </source>
</evidence>
<accession>A0A1W4XAH0</accession>
<evidence type="ECO:0000256" key="1">
    <source>
        <dbReference type="ARBA" id="ARBA00000900"/>
    </source>
</evidence>
<dbReference type="STRING" id="224129.A0A1W4XAH0"/>
<gene>
    <name evidence="20 21" type="primary">LOC108742347</name>
</gene>
<evidence type="ECO:0000256" key="15">
    <source>
        <dbReference type="ARBA" id="ARBA00034306"/>
    </source>
</evidence>
<dbReference type="Gene3D" id="3.30.40.10">
    <property type="entry name" value="Zinc/RING finger domain, C3HC4 (zinc finger)"/>
    <property type="match status" value="1"/>
</dbReference>
<dbReference type="InterPro" id="IPR015943">
    <property type="entry name" value="WD40/YVTN_repeat-like_dom_sf"/>
</dbReference>
<dbReference type="GO" id="GO:0016604">
    <property type="term" value="C:nuclear body"/>
    <property type="evidence" value="ECO:0007669"/>
    <property type="project" value="UniProtKB-SubCell"/>
</dbReference>
<dbReference type="PANTHER" id="PTHR16047:SF7">
    <property type="entry name" value="E3 UBIQUITIN-PROTEIN LIGASE RFWD3"/>
    <property type="match status" value="1"/>
</dbReference>
<feature type="domain" description="RING-type" evidence="18">
    <location>
        <begin position="129"/>
        <end position="173"/>
    </location>
</feature>
<keyword evidence="10 16" id="KW-0479">Metal-binding</keyword>
<evidence type="ECO:0000256" key="14">
    <source>
        <dbReference type="ARBA" id="ARBA00023242"/>
    </source>
</evidence>
<dbReference type="PANTHER" id="PTHR16047">
    <property type="entry name" value="RFWD3 PROTEIN"/>
    <property type="match status" value="1"/>
</dbReference>
<dbReference type="GeneID" id="108742347"/>
<evidence type="ECO:0000256" key="9">
    <source>
        <dbReference type="ARBA" id="ARBA00022763"/>
    </source>
</evidence>
<keyword evidence="7" id="KW-0808">Transferase</keyword>
<evidence type="ECO:0000313" key="20">
    <source>
        <dbReference type="RefSeq" id="XP_018333029.1"/>
    </source>
</evidence>
<keyword evidence="6" id="KW-0853">WD repeat</keyword>
<dbReference type="EC" id="2.3.2.27" evidence="4"/>
<dbReference type="GO" id="GO:0008270">
    <property type="term" value="F:zinc ion binding"/>
    <property type="evidence" value="ECO:0007669"/>
    <property type="project" value="UniProtKB-KW"/>
</dbReference>
<evidence type="ECO:0000313" key="21">
    <source>
        <dbReference type="RefSeq" id="XP_018333030.1"/>
    </source>
</evidence>
<keyword evidence="11" id="KW-0833">Ubl conjugation pathway</keyword>
<evidence type="ECO:0000256" key="13">
    <source>
        <dbReference type="ARBA" id="ARBA00023204"/>
    </source>
</evidence>
<reference evidence="20 21" key="1">
    <citation type="submission" date="2025-04" db="UniProtKB">
        <authorList>
            <consortium name="RefSeq"/>
        </authorList>
    </citation>
    <scope>IDENTIFICATION</scope>
    <source>
        <tissue evidence="20 21">Entire body</tissue>
    </source>
</reference>
<dbReference type="Pfam" id="PF13639">
    <property type="entry name" value="zf-RING_2"/>
    <property type="match status" value="1"/>
</dbReference>
<comment type="catalytic activity">
    <reaction evidence="1">
        <text>S-ubiquitinyl-[E2 ubiquitin-conjugating enzyme]-L-cysteine + [acceptor protein]-L-lysine = [E2 ubiquitin-conjugating enzyme]-L-cysteine + N(6)-ubiquitinyl-[acceptor protein]-L-lysine.</text>
        <dbReference type="EC" id="2.3.2.27"/>
    </reaction>
</comment>
<keyword evidence="8" id="KW-0677">Repeat</keyword>
<evidence type="ECO:0000256" key="8">
    <source>
        <dbReference type="ARBA" id="ARBA00022737"/>
    </source>
</evidence>
<dbReference type="GO" id="GO:0036297">
    <property type="term" value="P:interstrand cross-link repair"/>
    <property type="evidence" value="ECO:0007669"/>
    <property type="project" value="InterPro"/>
</dbReference>
<keyword evidence="19" id="KW-1185">Reference proteome</keyword>
<keyword evidence="5" id="KW-0963">Cytoplasm</keyword>
<evidence type="ECO:0000256" key="17">
    <source>
        <dbReference type="SAM" id="Coils"/>
    </source>
</evidence>
<organism evidence="19 20">
    <name type="scientific">Agrilus planipennis</name>
    <name type="common">Emerald ash borer</name>
    <name type="synonym">Agrilus marcopoli</name>
    <dbReference type="NCBI Taxonomy" id="224129"/>
    <lineage>
        <taxon>Eukaryota</taxon>
        <taxon>Metazoa</taxon>
        <taxon>Ecdysozoa</taxon>
        <taxon>Arthropoda</taxon>
        <taxon>Hexapoda</taxon>
        <taxon>Insecta</taxon>
        <taxon>Pterygota</taxon>
        <taxon>Neoptera</taxon>
        <taxon>Endopterygota</taxon>
        <taxon>Coleoptera</taxon>
        <taxon>Polyphaga</taxon>
        <taxon>Elateriformia</taxon>
        <taxon>Buprestoidea</taxon>
        <taxon>Buprestidae</taxon>
        <taxon>Agrilinae</taxon>
        <taxon>Agrilus</taxon>
    </lineage>
</organism>
<evidence type="ECO:0000259" key="18">
    <source>
        <dbReference type="PROSITE" id="PS50089"/>
    </source>
</evidence>
<evidence type="ECO:0000256" key="5">
    <source>
        <dbReference type="ARBA" id="ARBA00022490"/>
    </source>
</evidence>
<feature type="coiled-coil region" evidence="17">
    <location>
        <begin position="211"/>
        <end position="245"/>
    </location>
</feature>
<dbReference type="KEGG" id="apln:108742347"/>
<keyword evidence="9" id="KW-0227">DNA damage</keyword>
<evidence type="ECO:0000256" key="12">
    <source>
        <dbReference type="ARBA" id="ARBA00022833"/>
    </source>
</evidence>
<evidence type="ECO:0000256" key="11">
    <source>
        <dbReference type="ARBA" id="ARBA00022786"/>
    </source>
</evidence>
<dbReference type="SUPFAM" id="SSF57850">
    <property type="entry name" value="RING/U-box"/>
    <property type="match status" value="1"/>
</dbReference>
<sequence length="596" mass="67053">MNQESDGETVLEMDIDNSLDGNEDNTVTNDVVQIDSLLANPLVRTENIQILTDNNEVSNEIQVEETEIVHPNNEISGGQNEPALHLSQSKRQTLEICSRCKKTLGNADNDDDSPRKKIKVMENDEGISCSICLEDWTNVGDHRVCSLKCGHLFGFSCVKRWITESSRSCPTCKKKCTLREIRHIYATKLIAMDAIEFSKLQTSFDKVSKEKNILEQKLAQSTLKNQKMTEEVEKMKLEISLLQKALETQKHVRLSEINPNDNNSGKIRAHIEKVLEVNKDGGCRVLDCQSNIDLLITSTKSNNPLFNGYGVKKIAISNYKTTAFIPLHSMTIRDISFQPQTRNFITVSLDKTFKLTDSNNNFVIFSKTALSALWSCCWDLENPFMFYVGEQQGSCLQYDIRNVSQSLNTYSQSGDMSPVVSLASIPPCRVPLSQGGLMCCKLNGLYVYTNRGEELESHWIPYTGPFVSMRLDVETDQFLVSTRSSSSNPYSRHSILHLDKDPDTEKITGNAVFCFKGGSMQRMLSRSAIISGEDDKYVAAYEESYKSLLLWSISTGQQVGSIPAHEPILDLCGFTINKQPFLATLSEKKLMFFKYS</sequence>
<evidence type="ECO:0000256" key="10">
    <source>
        <dbReference type="ARBA" id="ARBA00022771"/>
    </source>
</evidence>
<evidence type="ECO:0000256" key="4">
    <source>
        <dbReference type="ARBA" id="ARBA00012483"/>
    </source>
</evidence>
<dbReference type="Proteomes" id="UP000192223">
    <property type="component" value="Unplaced"/>
</dbReference>